<keyword evidence="1" id="KW-0813">Transport</keyword>
<dbReference type="PIRSF" id="PIRSF000025">
    <property type="entry name" value="Cytc_Bsub_c550"/>
    <property type="match status" value="1"/>
</dbReference>
<feature type="binding site" description="covalent" evidence="6">
    <location>
        <position position="58"/>
    </location>
    <ligand>
        <name>heme c</name>
        <dbReference type="ChEBI" id="CHEBI:61717"/>
    </ligand>
</feature>
<evidence type="ECO:0000256" key="2">
    <source>
        <dbReference type="ARBA" id="ARBA00022617"/>
    </source>
</evidence>
<evidence type="ECO:0000256" key="7">
    <source>
        <dbReference type="PIRSR" id="PIRSR000025-2"/>
    </source>
</evidence>
<feature type="domain" description="Cytochrome c" evidence="8">
    <location>
        <begin position="45"/>
        <end position="120"/>
    </location>
</feature>
<evidence type="ECO:0000256" key="1">
    <source>
        <dbReference type="ARBA" id="ARBA00022448"/>
    </source>
</evidence>
<dbReference type="Proteomes" id="UP000310636">
    <property type="component" value="Unassembled WGS sequence"/>
</dbReference>
<feature type="binding site" description="axial binding residue" evidence="7">
    <location>
        <position position="62"/>
    </location>
    <ligand>
        <name>heme c</name>
        <dbReference type="ChEBI" id="CHEBI:61717"/>
    </ligand>
    <ligandPart>
        <name>Fe</name>
        <dbReference type="ChEBI" id="CHEBI:18248"/>
    </ligandPart>
</feature>
<dbReference type="InterPro" id="IPR051811">
    <property type="entry name" value="Cytochrome_c550/c551-like"/>
</dbReference>
<dbReference type="SUPFAM" id="SSF46626">
    <property type="entry name" value="Cytochrome c"/>
    <property type="match status" value="1"/>
</dbReference>
<feature type="binding site" description="axial binding residue" evidence="7">
    <location>
        <position position="97"/>
    </location>
    <ligand>
        <name>heme c</name>
        <dbReference type="ChEBI" id="CHEBI:61717"/>
    </ligand>
    <ligandPart>
        <name>Fe</name>
        <dbReference type="ChEBI" id="CHEBI:18248"/>
    </ligandPart>
</feature>
<evidence type="ECO:0000313" key="9">
    <source>
        <dbReference type="EMBL" id="THF73773.1"/>
    </source>
</evidence>
<keyword evidence="10" id="KW-1185">Reference proteome</keyword>
<evidence type="ECO:0000256" key="3">
    <source>
        <dbReference type="ARBA" id="ARBA00022723"/>
    </source>
</evidence>
<comment type="caution">
    <text evidence="9">The sequence shown here is derived from an EMBL/GenBank/DDBJ whole genome shotgun (WGS) entry which is preliminary data.</text>
</comment>
<keyword evidence="2 6" id="KW-0349">Heme</keyword>
<evidence type="ECO:0000256" key="6">
    <source>
        <dbReference type="PIRSR" id="PIRSR000025-1"/>
    </source>
</evidence>
<dbReference type="Pfam" id="PF13442">
    <property type="entry name" value="Cytochrome_CBB3"/>
    <property type="match status" value="1"/>
</dbReference>
<protein>
    <submittedName>
        <fullName evidence="9">Cytochrome c</fullName>
    </submittedName>
</protein>
<keyword evidence="3 7" id="KW-0479">Metal-binding</keyword>
<keyword evidence="5 7" id="KW-0408">Iron</keyword>
<dbReference type="RefSeq" id="WP_136373073.1">
    <property type="nucleotide sequence ID" value="NZ_SSOB01000049.1"/>
</dbReference>
<dbReference type="EMBL" id="SSOB01000049">
    <property type="protein sequence ID" value="THF73773.1"/>
    <property type="molecule type" value="Genomic_DNA"/>
</dbReference>
<sequence>MYKWIMSTLIVAACLFGIGLLANGLPEKEESAEPSASFTVPDTVVDIAADQQIYKSSCLSCHGDQLQGGVGPKLTTVGSEMTKEQIYKQIKNGGGGMPKFESRLTEDELINLTNWLAGNK</sequence>
<gene>
    <name evidence="9" type="ORF">E6C55_27670</name>
</gene>
<dbReference type="GO" id="GO:0005506">
    <property type="term" value="F:iron ion binding"/>
    <property type="evidence" value="ECO:0007669"/>
    <property type="project" value="InterPro"/>
</dbReference>
<comment type="PTM">
    <text evidence="6">Binds 1 heme c group covalently per subunit.</text>
</comment>
<dbReference type="PANTHER" id="PTHR37823:SF4">
    <property type="entry name" value="MENAQUINOL-CYTOCHROME C REDUCTASE CYTOCHROME B_C SUBUNIT"/>
    <property type="match status" value="1"/>
</dbReference>
<keyword evidence="4" id="KW-0249">Electron transport</keyword>
<evidence type="ECO:0000313" key="10">
    <source>
        <dbReference type="Proteomes" id="UP000310636"/>
    </source>
</evidence>
<feature type="binding site" description="covalent" evidence="6">
    <location>
        <position position="61"/>
    </location>
    <ligand>
        <name>heme c</name>
        <dbReference type="ChEBI" id="CHEBI:61717"/>
    </ligand>
</feature>
<reference evidence="9 10" key="1">
    <citation type="submission" date="2019-04" db="EMBL/GenBank/DDBJ databases">
        <title>Cohnella sp. nov. isolated from preserved vegetables.</title>
        <authorList>
            <person name="Lin S.-Y."/>
            <person name="Hung M.-H."/>
            <person name="Young C.-C."/>
        </authorList>
    </citation>
    <scope>NUCLEOTIDE SEQUENCE [LARGE SCALE GENOMIC DNA]</scope>
    <source>
        <strain evidence="9 10">CC-MHH1044</strain>
    </source>
</reference>
<dbReference type="Gene3D" id="1.10.760.10">
    <property type="entry name" value="Cytochrome c-like domain"/>
    <property type="match status" value="1"/>
</dbReference>
<accession>A0A4S4BHJ8</accession>
<evidence type="ECO:0000259" key="8">
    <source>
        <dbReference type="PROSITE" id="PS51007"/>
    </source>
</evidence>
<dbReference type="InterPro" id="IPR012218">
    <property type="entry name" value="Cyt_c_BACSU-c550-type"/>
</dbReference>
<dbReference type="GO" id="GO:0020037">
    <property type="term" value="F:heme binding"/>
    <property type="evidence" value="ECO:0007669"/>
    <property type="project" value="InterPro"/>
</dbReference>
<evidence type="ECO:0000256" key="4">
    <source>
        <dbReference type="ARBA" id="ARBA00022982"/>
    </source>
</evidence>
<dbReference type="InterPro" id="IPR036909">
    <property type="entry name" value="Cyt_c-like_dom_sf"/>
</dbReference>
<dbReference type="PROSITE" id="PS51007">
    <property type="entry name" value="CYTC"/>
    <property type="match status" value="1"/>
</dbReference>
<proteinExistence type="predicted"/>
<dbReference type="AlphaFoldDB" id="A0A4S4BHJ8"/>
<evidence type="ECO:0000256" key="5">
    <source>
        <dbReference type="ARBA" id="ARBA00023004"/>
    </source>
</evidence>
<dbReference type="InterPro" id="IPR009056">
    <property type="entry name" value="Cyt_c-like_dom"/>
</dbReference>
<organism evidence="9 10">
    <name type="scientific">Cohnella fermenti</name>
    <dbReference type="NCBI Taxonomy" id="2565925"/>
    <lineage>
        <taxon>Bacteria</taxon>
        <taxon>Bacillati</taxon>
        <taxon>Bacillota</taxon>
        <taxon>Bacilli</taxon>
        <taxon>Bacillales</taxon>
        <taxon>Paenibacillaceae</taxon>
        <taxon>Cohnella</taxon>
    </lineage>
</organism>
<dbReference type="GO" id="GO:0009055">
    <property type="term" value="F:electron transfer activity"/>
    <property type="evidence" value="ECO:0007669"/>
    <property type="project" value="InterPro"/>
</dbReference>
<name>A0A4S4BHJ8_9BACL</name>
<dbReference type="GO" id="GO:0016020">
    <property type="term" value="C:membrane"/>
    <property type="evidence" value="ECO:0007669"/>
    <property type="project" value="InterPro"/>
</dbReference>
<dbReference type="OrthoDB" id="7933886at2"/>
<dbReference type="PANTHER" id="PTHR37823">
    <property type="entry name" value="CYTOCHROME C-553-LIKE"/>
    <property type="match status" value="1"/>
</dbReference>